<gene>
    <name evidence="2" type="ORF">GCM10009751_37780</name>
</gene>
<comment type="caution">
    <text evidence="2">The sequence shown here is derived from an EMBL/GenBank/DDBJ whole genome shotgun (WGS) entry which is preliminary data.</text>
</comment>
<evidence type="ECO:0000256" key="1">
    <source>
        <dbReference type="SAM" id="Phobius"/>
    </source>
</evidence>
<reference evidence="2 3" key="1">
    <citation type="journal article" date="2019" name="Int. J. Syst. Evol. Microbiol.">
        <title>The Global Catalogue of Microorganisms (GCM) 10K type strain sequencing project: providing services to taxonomists for standard genome sequencing and annotation.</title>
        <authorList>
            <consortium name="The Broad Institute Genomics Platform"/>
            <consortium name="The Broad Institute Genome Sequencing Center for Infectious Disease"/>
            <person name="Wu L."/>
            <person name="Ma J."/>
        </authorList>
    </citation>
    <scope>NUCLEOTIDE SEQUENCE [LARGE SCALE GENOMIC DNA]</scope>
    <source>
        <strain evidence="2 3">JCM 14326</strain>
    </source>
</reference>
<evidence type="ECO:0000313" key="2">
    <source>
        <dbReference type="EMBL" id="GAA1874638.1"/>
    </source>
</evidence>
<keyword evidence="3" id="KW-1185">Reference proteome</keyword>
<keyword evidence="1" id="KW-0812">Transmembrane</keyword>
<dbReference type="Proteomes" id="UP001501094">
    <property type="component" value="Unassembled WGS sequence"/>
</dbReference>
<dbReference type="RefSeq" id="WP_344106045.1">
    <property type="nucleotide sequence ID" value="NZ_BAAANL010000010.1"/>
</dbReference>
<accession>A0ABN2NPR0</accession>
<evidence type="ECO:0000313" key="3">
    <source>
        <dbReference type="Proteomes" id="UP001501094"/>
    </source>
</evidence>
<keyword evidence="1" id="KW-0472">Membrane</keyword>
<keyword evidence="1" id="KW-1133">Transmembrane helix</keyword>
<feature type="transmembrane region" description="Helical" evidence="1">
    <location>
        <begin position="76"/>
        <end position="101"/>
    </location>
</feature>
<protein>
    <submittedName>
        <fullName evidence="2">DoxX family membrane protein</fullName>
    </submittedName>
</protein>
<dbReference type="EMBL" id="BAAANL010000010">
    <property type="protein sequence ID" value="GAA1874638.1"/>
    <property type="molecule type" value="Genomic_DNA"/>
</dbReference>
<feature type="transmembrane region" description="Helical" evidence="1">
    <location>
        <begin position="108"/>
        <end position="128"/>
    </location>
</feature>
<proteinExistence type="predicted"/>
<name>A0ABN2NPR0_9MICO</name>
<feature type="transmembrane region" description="Helical" evidence="1">
    <location>
        <begin position="20"/>
        <end position="39"/>
    </location>
</feature>
<sequence length="177" mass="18333">MTKTEIAPISGDITVSGTAARLLAVCRILLGFVFLWPALDKTFGLGYATPPEGAWVAGQSPAAGYLSHIEGPLAGLFAGLAGPVSDVLFILGMFGTGVALILGIGLRVAAFAGGLIMLLLWLAAWPFAAGSTNPIVDNHVIYLALVVTFAVTNAGDTWGLGRAWANSPIPGTRTWLR</sequence>
<organism evidence="2 3">
    <name type="scientific">Myceligenerans crystallogenes</name>
    <dbReference type="NCBI Taxonomy" id="316335"/>
    <lineage>
        <taxon>Bacteria</taxon>
        <taxon>Bacillati</taxon>
        <taxon>Actinomycetota</taxon>
        <taxon>Actinomycetes</taxon>
        <taxon>Micrococcales</taxon>
        <taxon>Promicromonosporaceae</taxon>
        <taxon>Myceligenerans</taxon>
    </lineage>
</organism>
<feature type="transmembrane region" description="Helical" evidence="1">
    <location>
        <begin position="140"/>
        <end position="160"/>
    </location>
</feature>